<dbReference type="EMBL" id="SGWX01000001">
    <property type="protein sequence ID" value="RZS62288.1"/>
    <property type="molecule type" value="Genomic_DNA"/>
</dbReference>
<feature type="domain" description="RNA polymerase sigma factor 70 region 4 type 2" evidence="6">
    <location>
        <begin position="158"/>
        <end position="206"/>
    </location>
</feature>
<evidence type="ECO:0000259" key="6">
    <source>
        <dbReference type="Pfam" id="PF08281"/>
    </source>
</evidence>
<accession>A0A4Q7M6P6</accession>
<dbReference type="Gene3D" id="1.10.10.10">
    <property type="entry name" value="Winged helix-like DNA-binding domain superfamily/Winged helix DNA-binding domain"/>
    <property type="match status" value="1"/>
</dbReference>
<keyword evidence="8" id="KW-1185">Reference proteome</keyword>
<dbReference type="InterPro" id="IPR014284">
    <property type="entry name" value="RNA_pol_sigma-70_dom"/>
</dbReference>
<dbReference type="PANTHER" id="PTHR43133:SF8">
    <property type="entry name" value="RNA POLYMERASE SIGMA FACTOR HI_1459-RELATED"/>
    <property type="match status" value="1"/>
</dbReference>
<evidence type="ECO:0000256" key="1">
    <source>
        <dbReference type="ARBA" id="ARBA00010641"/>
    </source>
</evidence>
<keyword evidence="5" id="KW-0804">Transcription</keyword>
<dbReference type="Gene3D" id="1.10.1740.10">
    <property type="match status" value="1"/>
</dbReference>
<dbReference type="GO" id="GO:0006352">
    <property type="term" value="P:DNA-templated transcription initiation"/>
    <property type="evidence" value="ECO:0007669"/>
    <property type="project" value="InterPro"/>
</dbReference>
<dbReference type="SUPFAM" id="SSF88946">
    <property type="entry name" value="Sigma2 domain of RNA polymerase sigma factors"/>
    <property type="match status" value="1"/>
</dbReference>
<dbReference type="RefSeq" id="WP_165399937.1">
    <property type="nucleotide sequence ID" value="NZ_SGWX01000001.1"/>
</dbReference>
<sequence length="232" mass="25233">MGDTVLRAHISGCPALEAEGESLMLVDSGLVPVDDPPPGVALTDVELVERVRRGDDEAMGELWRRWSHAAVCMAHHITDRFEAEDLAAEAFVRILHAICAGAGPSEGFGPYLYATVRCVSMNWHRDRDRLAVIRDPVEDLAEVVGSEVALDDECADRLQVRTIFASLRPQWREVLWLTGVEGLTPRDVAPILGISPNAVSALRHRASSAFADAWQSAAADQERAAATCSRGQ</sequence>
<evidence type="ECO:0000256" key="5">
    <source>
        <dbReference type="ARBA" id="ARBA00023163"/>
    </source>
</evidence>
<dbReference type="GO" id="GO:0016987">
    <property type="term" value="F:sigma factor activity"/>
    <property type="evidence" value="ECO:0007669"/>
    <property type="project" value="UniProtKB-KW"/>
</dbReference>
<protein>
    <submittedName>
        <fullName evidence="7">RNA polymerase sigma factor (Sigma-70 family)</fullName>
    </submittedName>
</protein>
<organism evidence="7 8">
    <name type="scientific">Xylanimonas ulmi</name>
    <dbReference type="NCBI Taxonomy" id="228973"/>
    <lineage>
        <taxon>Bacteria</taxon>
        <taxon>Bacillati</taxon>
        <taxon>Actinomycetota</taxon>
        <taxon>Actinomycetes</taxon>
        <taxon>Micrococcales</taxon>
        <taxon>Promicromonosporaceae</taxon>
        <taxon>Xylanimonas</taxon>
    </lineage>
</organism>
<evidence type="ECO:0000256" key="2">
    <source>
        <dbReference type="ARBA" id="ARBA00023015"/>
    </source>
</evidence>
<dbReference type="NCBIfam" id="TIGR02937">
    <property type="entry name" value="sigma70-ECF"/>
    <property type="match status" value="1"/>
</dbReference>
<comment type="caution">
    <text evidence="7">The sequence shown here is derived from an EMBL/GenBank/DDBJ whole genome shotgun (WGS) entry which is preliminary data.</text>
</comment>
<keyword evidence="4" id="KW-0238">DNA-binding</keyword>
<dbReference type="InterPro" id="IPR013324">
    <property type="entry name" value="RNA_pol_sigma_r3/r4-like"/>
</dbReference>
<evidence type="ECO:0000313" key="7">
    <source>
        <dbReference type="EMBL" id="RZS62288.1"/>
    </source>
</evidence>
<evidence type="ECO:0000256" key="3">
    <source>
        <dbReference type="ARBA" id="ARBA00023082"/>
    </source>
</evidence>
<dbReference type="InterPro" id="IPR013249">
    <property type="entry name" value="RNA_pol_sigma70_r4_t2"/>
</dbReference>
<comment type="similarity">
    <text evidence="1">Belongs to the sigma-70 factor family. ECF subfamily.</text>
</comment>
<evidence type="ECO:0000313" key="8">
    <source>
        <dbReference type="Proteomes" id="UP000293852"/>
    </source>
</evidence>
<dbReference type="InterPro" id="IPR013325">
    <property type="entry name" value="RNA_pol_sigma_r2"/>
</dbReference>
<dbReference type="AlphaFoldDB" id="A0A4Q7M6P6"/>
<keyword evidence="3" id="KW-0731">Sigma factor</keyword>
<dbReference type="SUPFAM" id="SSF88659">
    <property type="entry name" value="Sigma3 and sigma4 domains of RNA polymerase sigma factors"/>
    <property type="match status" value="1"/>
</dbReference>
<name>A0A4Q7M6P6_9MICO</name>
<proteinExistence type="inferred from homology"/>
<dbReference type="GO" id="GO:0003677">
    <property type="term" value="F:DNA binding"/>
    <property type="evidence" value="ECO:0007669"/>
    <property type="project" value="UniProtKB-KW"/>
</dbReference>
<dbReference type="Proteomes" id="UP000293852">
    <property type="component" value="Unassembled WGS sequence"/>
</dbReference>
<keyword evidence="2" id="KW-0805">Transcription regulation</keyword>
<dbReference type="Pfam" id="PF08281">
    <property type="entry name" value="Sigma70_r4_2"/>
    <property type="match status" value="1"/>
</dbReference>
<dbReference type="PANTHER" id="PTHR43133">
    <property type="entry name" value="RNA POLYMERASE ECF-TYPE SIGMA FACTO"/>
    <property type="match status" value="1"/>
</dbReference>
<evidence type="ECO:0000256" key="4">
    <source>
        <dbReference type="ARBA" id="ARBA00023125"/>
    </source>
</evidence>
<dbReference type="InterPro" id="IPR039425">
    <property type="entry name" value="RNA_pol_sigma-70-like"/>
</dbReference>
<reference evidence="7 8" key="1">
    <citation type="submission" date="2019-02" db="EMBL/GenBank/DDBJ databases">
        <title>Sequencing the genomes of 1000 actinobacteria strains.</title>
        <authorList>
            <person name="Klenk H.-P."/>
        </authorList>
    </citation>
    <scope>NUCLEOTIDE SEQUENCE [LARGE SCALE GENOMIC DNA]</scope>
    <source>
        <strain evidence="7 8">DSM 16932</strain>
    </source>
</reference>
<dbReference type="InterPro" id="IPR036388">
    <property type="entry name" value="WH-like_DNA-bd_sf"/>
</dbReference>
<gene>
    <name evidence="7" type="ORF">EV386_2616</name>
</gene>